<dbReference type="SUPFAM" id="SSF51197">
    <property type="entry name" value="Clavaminate synthase-like"/>
    <property type="match status" value="1"/>
</dbReference>
<dbReference type="PANTHER" id="PTHR30613">
    <property type="entry name" value="UNCHARACTERIZED PROTEIN YBIU-RELATED"/>
    <property type="match status" value="1"/>
</dbReference>
<sequence length="89" mass="9768">MEPSALSFWGPDPVPLPQRFARIKRSLMAGHEAELAACWPRLVRALGAEAEHLECLGAHLVPSVEFADLDDAAQTARFGRDLRRYGVGV</sequence>
<dbReference type="Gene3D" id="2.60.120.330">
    <property type="entry name" value="B-lactam Antibiotic, Isopenicillin N Synthase, Chain"/>
    <property type="match status" value="1"/>
</dbReference>
<dbReference type="InterPro" id="IPR010856">
    <property type="entry name" value="Gig2-like"/>
</dbReference>
<comment type="caution">
    <text evidence="1">The sequence shown here is derived from an EMBL/GenBank/DDBJ whole genome shotgun (WGS) entry which is preliminary data.</text>
</comment>
<organism evidence="1 2">
    <name type="scientific">Tolypocladium paradoxum</name>
    <dbReference type="NCBI Taxonomy" id="94208"/>
    <lineage>
        <taxon>Eukaryota</taxon>
        <taxon>Fungi</taxon>
        <taxon>Dikarya</taxon>
        <taxon>Ascomycota</taxon>
        <taxon>Pezizomycotina</taxon>
        <taxon>Sordariomycetes</taxon>
        <taxon>Hypocreomycetidae</taxon>
        <taxon>Hypocreales</taxon>
        <taxon>Ophiocordycipitaceae</taxon>
        <taxon>Tolypocladium</taxon>
    </lineage>
</organism>
<dbReference type="PANTHER" id="PTHR30613:SF1">
    <property type="entry name" value="DUF1479 DOMAIN PROTEIN (AFU_ORTHOLOGUE AFUA_5G09280)"/>
    <property type="match status" value="1"/>
</dbReference>
<dbReference type="Proteomes" id="UP000237481">
    <property type="component" value="Unassembled WGS sequence"/>
</dbReference>
<name>A0A2S4KQH0_9HYPO</name>
<evidence type="ECO:0000313" key="1">
    <source>
        <dbReference type="EMBL" id="POR32436.1"/>
    </source>
</evidence>
<reference evidence="1 2" key="1">
    <citation type="submission" date="2018-01" db="EMBL/GenBank/DDBJ databases">
        <title>Harnessing the power of phylogenomics to disentangle the directionality and signatures of interkingdom host jumping in the parasitic fungal genus Tolypocladium.</title>
        <authorList>
            <person name="Quandt C.A."/>
            <person name="Patterson W."/>
            <person name="Spatafora J.W."/>
        </authorList>
    </citation>
    <scope>NUCLEOTIDE SEQUENCE [LARGE SCALE GENOMIC DNA]</scope>
    <source>
        <strain evidence="1 2">NRBC 100945</strain>
    </source>
</reference>
<proteinExistence type="predicted"/>
<dbReference type="InterPro" id="IPR027443">
    <property type="entry name" value="IPNS-like_sf"/>
</dbReference>
<gene>
    <name evidence="1" type="ORF">TPAR_07373</name>
</gene>
<feature type="non-terminal residue" evidence="1">
    <location>
        <position position="89"/>
    </location>
</feature>
<dbReference type="Pfam" id="PF07350">
    <property type="entry name" value="Gig2-like"/>
    <property type="match status" value="1"/>
</dbReference>
<evidence type="ECO:0000313" key="2">
    <source>
        <dbReference type="Proteomes" id="UP000237481"/>
    </source>
</evidence>
<dbReference type="EMBL" id="PKSG01000851">
    <property type="protein sequence ID" value="POR32436.1"/>
    <property type="molecule type" value="Genomic_DNA"/>
</dbReference>
<dbReference type="STRING" id="94208.A0A2S4KQH0"/>
<accession>A0A2S4KQH0</accession>
<protein>
    <submittedName>
        <fullName evidence="1">Uncharacterized protein</fullName>
    </submittedName>
</protein>
<dbReference type="AlphaFoldDB" id="A0A2S4KQH0"/>
<keyword evidence="2" id="KW-1185">Reference proteome</keyword>